<evidence type="ECO:0000259" key="6">
    <source>
        <dbReference type="PROSITE" id="PS51900"/>
    </source>
</evidence>
<dbReference type="Pfam" id="PF00589">
    <property type="entry name" value="Phage_integrase"/>
    <property type="match status" value="1"/>
</dbReference>
<dbReference type="PROSITE" id="PS51900">
    <property type="entry name" value="CB"/>
    <property type="match status" value="1"/>
</dbReference>
<evidence type="ECO:0000256" key="3">
    <source>
        <dbReference type="ARBA" id="ARBA00023172"/>
    </source>
</evidence>
<dbReference type="InterPro" id="IPR011010">
    <property type="entry name" value="DNA_brk_join_enz"/>
</dbReference>
<keyword evidence="2 4" id="KW-0238">DNA-binding</keyword>
<dbReference type="InterPro" id="IPR050090">
    <property type="entry name" value="Tyrosine_recombinase_XerCD"/>
</dbReference>
<dbReference type="Proteomes" id="UP000509782">
    <property type="component" value="Chromosome"/>
</dbReference>
<dbReference type="Proteomes" id="UP001446337">
    <property type="component" value="Chromosome"/>
</dbReference>
<dbReference type="InterPro" id="IPR044068">
    <property type="entry name" value="CB"/>
</dbReference>
<proteinExistence type="predicted"/>
<dbReference type="GO" id="GO:0015074">
    <property type="term" value="P:DNA integration"/>
    <property type="evidence" value="ECO:0007669"/>
    <property type="project" value="UniProtKB-KW"/>
</dbReference>
<evidence type="ECO:0000313" key="11">
    <source>
        <dbReference type="Proteomes" id="UP001446337"/>
    </source>
</evidence>
<feature type="domain" description="Core-binding (CB)" evidence="6">
    <location>
        <begin position="13"/>
        <end position="92"/>
    </location>
</feature>
<evidence type="ECO:0000259" key="5">
    <source>
        <dbReference type="PROSITE" id="PS51898"/>
    </source>
</evidence>
<evidence type="ECO:0000256" key="1">
    <source>
        <dbReference type="ARBA" id="ARBA00022908"/>
    </source>
</evidence>
<evidence type="ECO:0000313" key="8">
    <source>
        <dbReference type="EMBL" id="XAN14385.1"/>
    </source>
</evidence>
<dbReference type="PROSITE" id="PS51898">
    <property type="entry name" value="TYR_RECOMBINASE"/>
    <property type="match status" value="1"/>
</dbReference>
<evidence type="ECO:0000313" key="10">
    <source>
        <dbReference type="Proteomes" id="UP000509782"/>
    </source>
</evidence>
<sequence>MSLWKHRPQNLTPTLSDSLARYLAEISPQKKGAATDASIARRWLATRLANRRLSSITDMDISDIAAGWQKTLAPATVVRRLALLSHLYTVARKTWKYRTLVNPLQFVDRPAVNDARTRRLYDNIRLRGVPESECPRSEIEWLIRATRSAELPTIMVLAAESGMRRSELVVTARRERMDLVHGVVHLDDTKNGQRRAVPLTPWALAWLKVYLTGRPSKGRIFSISPSSVTRAFGRARARARRDYEALCKRYGRTPRPEYFVDLRLHDLRHEATTRLAEIFDMHKLAKVTGHRDTRMLLRYYHPSGRDLAREMARSELGRRQRALIAAGFTPNLQARRAHPS</sequence>
<evidence type="ECO:0000256" key="2">
    <source>
        <dbReference type="ARBA" id="ARBA00023125"/>
    </source>
</evidence>
<dbReference type="Gene3D" id="1.10.443.10">
    <property type="entry name" value="Intergrase catalytic core"/>
    <property type="match status" value="1"/>
</dbReference>
<reference evidence="8 11" key="2">
    <citation type="submission" date="2024-05" db="EMBL/GenBank/DDBJ databases">
        <title>Achromobacter denitrificans. BP1, complete genome.</title>
        <authorList>
            <person name="Zhang B."/>
        </authorList>
    </citation>
    <scope>NUCLEOTIDE SEQUENCE [LARGE SCALE GENOMIC DNA]</scope>
    <source>
        <strain evidence="8 11">BP1</strain>
    </source>
</reference>
<gene>
    <name evidence="9" type="ORF">AAIK43_15835</name>
    <name evidence="8" type="ORF">AAIK43_23755</name>
    <name evidence="7" type="ORF">FOC81_03005</name>
</gene>
<dbReference type="PANTHER" id="PTHR30349">
    <property type="entry name" value="PHAGE INTEGRASE-RELATED"/>
    <property type="match status" value="1"/>
</dbReference>
<dbReference type="EMBL" id="CP054569">
    <property type="protein sequence ID" value="QKQ45727.1"/>
    <property type="molecule type" value="Genomic_DNA"/>
</dbReference>
<dbReference type="InterPro" id="IPR013762">
    <property type="entry name" value="Integrase-like_cat_sf"/>
</dbReference>
<dbReference type="InterPro" id="IPR002104">
    <property type="entry name" value="Integrase_catalytic"/>
</dbReference>
<dbReference type="Gene3D" id="1.10.150.130">
    <property type="match status" value="1"/>
</dbReference>
<feature type="domain" description="Tyr recombinase" evidence="5">
    <location>
        <begin position="125"/>
        <end position="312"/>
    </location>
</feature>
<evidence type="ECO:0000313" key="7">
    <source>
        <dbReference type="EMBL" id="QKQ45727.1"/>
    </source>
</evidence>
<name>A0A6J5I821_ACHDE</name>
<dbReference type="GO" id="GO:0006310">
    <property type="term" value="P:DNA recombination"/>
    <property type="evidence" value="ECO:0007669"/>
    <property type="project" value="UniProtKB-KW"/>
</dbReference>
<dbReference type="AlphaFoldDB" id="A0A6J5I821"/>
<dbReference type="PANTHER" id="PTHR30349:SF94">
    <property type="entry name" value="INTEGRASE_RECOMBINASE HI_1414-RELATED"/>
    <property type="match status" value="1"/>
</dbReference>
<dbReference type="CDD" id="cd00796">
    <property type="entry name" value="INT_Rci_Hp1_C"/>
    <property type="match status" value="1"/>
</dbReference>
<organism evidence="7 10">
    <name type="scientific">Achromobacter denitrificans</name>
    <name type="common">Alcaligenes denitrificans</name>
    <dbReference type="NCBI Taxonomy" id="32002"/>
    <lineage>
        <taxon>Bacteria</taxon>
        <taxon>Pseudomonadati</taxon>
        <taxon>Pseudomonadota</taxon>
        <taxon>Betaproteobacteria</taxon>
        <taxon>Burkholderiales</taxon>
        <taxon>Alcaligenaceae</taxon>
        <taxon>Achromobacter</taxon>
    </lineage>
</organism>
<keyword evidence="11" id="KW-1185">Reference proteome</keyword>
<dbReference type="EMBL" id="CP154792">
    <property type="protein sequence ID" value="XAN19468.1"/>
    <property type="molecule type" value="Genomic_DNA"/>
</dbReference>
<dbReference type="SUPFAM" id="SSF56349">
    <property type="entry name" value="DNA breaking-rejoining enzymes"/>
    <property type="match status" value="1"/>
</dbReference>
<accession>A0A6J5I821</accession>
<dbReference type="RefSeq" id="WP_174715722.1">
    <property type="nucleotide sequence ID" value="NZ_CADIKP010000028.1"/>
</dbReference>
<keyword evidence="1" id="KW-0229">DNA integration</keyword>
<keyword evidence="3" id="KW-0233">DNA recombination</keyword>
<dbReference type="EMBL" id="CP154792">
    <property type="protein sequence ID" value="XAN14385.1"/>
    <property type="molecule type" value="Genomic_DNA"/>
</dbReference>
<evidence type="ECO:0000256" key="4">
    <source>
        <dbReference type="PROSITE-ProRule" id="PRU01248"/>
    </source>
</evidence>
<protein>
    <submittedName>
        <fullName evidence="7 8">Integrase</fullName>
    </submittedName>
</protein>
<reference evidence="7 10" key="1">
    <citation type="submission" date="2020-05" db="EMBL/GenBank/DDBJ databases">
        <title>FDA dAtabase for Regulatory Grade micrObial Sequences (FDA-ARGOS): Supporting development and validation of Infectious Disease Dx tests.</title>
        <authorList>
            <person name="Sproer C."/>
            <person name="Gronow S."/>
            <person name="Severitt S."/>
            <person name="Schroder I."/>
            <person name="Tallon L."/>
            <person name="Sadzewicz L."/>
            <person name="Zhao X."/>
            <person name="Vavikolanu K."/>
            <person name="Mehta A."/>
            <person name="Aluvathingal J."/>
            <person name="Nadendla S."/>
            <person name="Myers T."/>
            <person name="Yan Y."/>
            <person name="Sichtig H."/>
        </authorList>
    </citation>
    <scope>NUCLEOTIDE SEQUENCE [LARGE SCALE GENOMIC DNA]</scope>
    <source>
        <strain evidence="7 10">FDAARGOS_787</strain>
    </source>
</reference>
<dbReference type="InterPro" id="IPR010998">
    <property type="entry name" value="Integrase_recombinase_N"/>
</dbReference>
<dbReference type="GO" id="GO:0003677">
    <property type="term" value="F:DNA binding"/>
    <property type="evidence" value="ECO:0007669"/>
    <property type="project" value="UniProtKB-UniRule"/>
</dbReference>
<evidence type="ECO:0000313" key="9">
    <source>
        <dbReference type="EMBL" id="XAN19468.1"/>
    </source>
</evidence>